<dbReference type="Proteomes" id="UP001209540">
    <property type="component" value="Unassembled WGS sequence"/>
</dbReference>
<dbReference type="AlphaFoldDB" id="A0AAD5KPB7"/>
<reference evidence="1" key="1">
    <citation type="journal article" date="2022" name="IScience">
        <title>Evolution of zygomycete secretomes and the origins of terrestrial fungal ecologies.</title>
        <authorList>
            <person name="Chang Y."/>
            <person name="Wang Y."/>
            <person name="Mondo S."/>
            <person name="Ahrendt S."/>
            <person name="Andreopoulos W."/>
            <person name="Barry K."/>
            <person name="Beard J."/>
            <person name="Benny G.L."/>
            <person name="Blankenship S."/>
            <person name="Bonito G."/>
            <person name="Cuomo C."/>
            <person name="Desiro A."/>
            <person name="Gervers K.A."/>
            <person name="Hundley H."/>
            <person name="Kuo A."/>
            <person name="LaButti K."/>
            <person name="Lang B.F."/>
            <person name="Lipzen A."/>
            <person name="O'Donnell K."/>
            <person name="Pangilinan J."/>
            <person name="Reynolds N."/>
            <person name="Sandor L."/>
            <person name="Smith M.E."/>
            <person name="Tsang A."/>
            <person name="Grigoriev I.V."/>
            <person name="Stajich J.E."/>
            <person name="Spatafora J.W."/>
        </authorList>
    </citation>
    <scope>NUCLEOTIDE SEQUENCE</scope>
    <source>
        <strain evidence="1">RSA 2281</strain>
    </source>
</reference>
<protein>
    <submittedName>
        <fullName evidence="1">Uncharacterized protein</fullName>
    </submittedName>
</protein>
<dbReference type="EMBL" id="JAIXMP010000005">
    <property type="protein sequence ID" value="KAI9272841.1"/>
    <property type="molecule type" value="Genomic_DNA"/>
</dbReference>
<reference evidence="1" key="2">
    <citation type="submission" date="2023-02" db="EMBL/GenBank/DDBJ databases">
        <authorList>
            <consortium name="DOE Joint Genome Institute"/>
            <person name="Mondo S.J."/>
            <person name="Chang Y."/>
            <person name="Wang Y."/>
            <person name="Ahrendt S."/>
            <person name="Andreopoulos W."/>
            <person name="Barry K."/>
            <person name="Beard J."/>
            <person name="Benny G.L."/>
            <person name="Blankenship S."/>
            <person name="Bonito G."/>
            <person name="Cuomo C."/>
            <person name="Desiro A."/>
            <person name="Gervers K.A."/>
            <person name="Hundley H."/>
            <person name="Kuo A."/>
            <person name="LaButti K."/>
            <person name="Lang B.F."/>
            <person name="Lipzen A."/>
            <person name="O'Donnell K."/>
            <person name="Pangilinan J."/>
            <person name="Reynolds N."/>
            <person name="Sandor L."/>
            <person name="Smith M.W."/>
            <person name="Tsang A."/>
            <person name="Grigoriev I.V."/>
            <person name="Stajich J.E."/>
            <person name="Spatafora J.W."/>
        </authorList>
    </citation>
    <scope>NUCLEOTIDE SEQUENCE</scope>
    <source>
        <strain evidence="1">RSA 2281</strain>
    </source>
</reference>
<organism evidence="1 2">
    <name type="scientific">Phascolomyces articulosus</name>
    <dbReference type="NCBI Taxonomy" id="60185"/>
    <lineage>
        <taxon>Eukaryota</taxon>
        <taxon>Fungi</taxon>
        <taxon>Fungi incertae sedis</taxon>
        <taxon>Mucoromycota</taxon>
        <taxon>Mucoromycotina</taxon>
        <taxon>Mucoromycetes</taxon>
        <taxon>Mucorales</taxon>
        <taxon>Lichtheimiaceae</taxon>
        <taxon>Phascolomyces</taxon>
    </lineage>
</organism>
<accession>A0AAD5KPB7</accession>
<gene>
    <name evidence="1" type="ORF">BDA99DRAFT_533676</name>
</gene>
<comment type="caution">
    <text evidence="1">The sequence shown here is derived from an EMBL/GenBank/DDBJ whole genome shotgun (WGS) entry which is preliminary data.</text>
</comment>
<name>A0AAD5KPB7_9FUNG</name>
<sequence length="124" mass="14265">MLFCVLSIFHGSTLFNPILCSRYTGNINLQIQHSNLKSAALELPVDTHQYQRQKQAMISSSSNQYKAINIPNDNLGRRSNTAIPAKTFYRKPAIQAQIYPQLGYTPIRIPLRHIHHHQNILWTQ</sequence>
<evidence type="ECO:0000313" key="2">
    <source>
        <dbReference type="Proteomes" id="UP001209540"/>
    </source>
</evidence>
<evidence type="ECO:0000313" key="1">
    <source>
        <dbReference type="EMBL" id="KAI9272841.1"/>
    </source>
</evidence>
<proteinExistence type="predicted"/>
<keyword evidence="2" id="KW-1185">Reference proteome</keyword>